<gene>
    <name evidence="2" type="ORF">CCHL11_09217</name>
</gene>
<evidence type="ECO:0000313" key="2">
    <source>
        <dbReference type="EMBL" id="OLN85782.1"/>
    </source>
</evidence>
<feature type="region of interest" description="Disordered" evidence="1">
    <location>
        <begin position="1"/>
        <end position="41"/>
    </location>
</feature>
<dbReference type="EMBL" id="MPGH01000152">
    <property type="protein sequence ID" value="OLN85782.1"/>
    <property type="molecule type" value="Genomic_DNA"/>
</dbReference>
<dbReference type="AlphaFoldDB" id="A0A1Q8RN91"/>
<organism evidence="2 3">
    <name type="scientific">Colletotrichum chlorophyti</name>
    <dbReference type="NCBI Taxonomy" id="708187"/>
    <lineage>
        <taxon>Eukaryota</taxon>
        <taxon>Fungi</taxon>
        <taxon>Dikarya</taxon>
        <taxon>Ascomycota</taxon>
        <taxon>Pezizomycotina</taxon>
        <taxon>Sordariomycetes</taxon>
        <taxon>Hypocreomycetidae</taxon>
        <taxon>Glomerellales</taxon>
        <taxon>Glomerellaceae</taxon>
        <taxon>Colletotrichum</taxon>
    </lineage>
</organism>
<feature type="compositionally biased region" description="Polar residues" evidence="1">
    <location>
        <begin position="11"/>
        <end position="27"/>
    </location>
</feature>
<dbReference type="OrthoDB" id="4581301at2759"/>
<evidence type="ECO:0000313" key="3">
    <source>
        <dbReference type="Proteomes" id="UP000186583"/>
    </source>
</evidence>
<comment type="caution">
    <text evidence="2">The sequence shown here is derived from an EMBL/GenBank/DDBJ whole genome shotgun (WGS) entry which is preliminary data.</text>
</comment>
<evidence type="ECO:0000256" key="1">
    <source>
        <dbReference type="SAM" id="MobiDB-lite"/>
    </source>
</evidence>
<dbReference type="Proteomes" id="UP000186583">
    <property type="component" value="Unassembled WGS sequence"/>
</dbReference>
<keyword evidence="3" id="KW-1185">Reference proteome</keyword>
<accession>A0A1Q8RN91</accession>
<sequence length="393" mass="45407">MLITARGIGRTASTAGFHTSARSQTRSRPWVHTKKRPQRDQLPASWKQFEVPEVVLDLDSWGNDYTRPFDRAEQKAQAQKWKNPRIEATRKRIEKFEQDRDRVRSRFAQINEGFFAQWRVTDIDLMVAALKGPPDHKRRPSAQQSSVGFQGTLSTVANKNAIPLSTFRHNESFLNWLLHRKPEVNSLAPPTLRQVLYFVHVTARKQDSFKDLQRYLSYLLRFGHQGFKLVHECNAMIAELLFKFLQQPGREHVAVDFLPFLNSLYFHHRRNGKPLGVRLCHACLVVAACARQLQAMENYYNHGLKEGYWTQKKFEDVVGEDVLLSMLRHLSGPTTSRVIHVRRGANTHQTPSRTLSRQTQFSEEAALQLLNSAAGSDTISRYWNVYEELRSIS</sequence>
<proteinExistence type="predicted"/>
<name>A0A1Q8RN91_9PEZI</name>
<protein>
    <submittedName>
        <fullName evidence="2">Uncharacterized protein</fullName>
    </submittedName>
</protein>
<reference evidence="2 3" key="1">
    <citation type="submission" date="2016-11" db="EMBL/GenBank/DDBJ databases">
        <title>Draft Genome Assembly of Colletotrichum chlorophyti a pathogen of herbaceous plants.</title>
        <authorList>
            <person name="Gan P."/>
            <person name="Narusaka M."/>
            <person name="Tsushima A."/>
            <person name="Narusaka Y."/>
            <person name="Takano Y."/>
            <person name="Shirasu K."/>
        </authorList>
    </citation>
    <scope>NUCLEOTIDE SEQUENCE [LARGE SCALE GENOMIC DNA]</scope>
    <source>
        <strain evidence="2 3">NTL11</strain>
    </source>
</reference>